<reference evidence="1 2" key="1">
    <citation type="submission" date="2014-04" db="EMBL/GenBank/DDBJ databases">
        <authorList>
            <consortium name="DOE Joint Genome Institute"/>
            <person name="Kuo A."/>
            <person name="Kohler A."/>
            <person name="Nagy L.G."/>
            <person name="Floudas D."/>
            <person name="Copeland A."/>
            <person name="Barry K.W."/>
            <person name="Cichocki N."/>
            <person name="Veneault-Fourrey C."/>
            <person name="LaButti K."/>
            <person name="Lindquist E.A."/>
            <person name="Lipzen A."/>
            <person name="Lundell T."/>
            <person name="Morin E."/>
            <person name="Murat C."/>
            <person name="Sun H."/>
            <person name="Tunlid A."/>
            <person name="Henrissat B."/>
            <person name="Grigoriev I.V."/>
            <person name="Hibbett D.S."/>
            <person name="Martin F."/>
            <person name="Nordberg H.P."/>
            <person name="Cantor M.N."/>
            <person name="Hua S.X."/>
        </authorList>
    </citation>
    <scope>NUCLEOTIDE SEQUENCE [LARGE SCALE GENOMIC DNA]</scope>
    <source>
        <strain evidence="1 2">LaAM-08-1</strain>
    </source>
</reference>
<sequence>HGRHRNLVAEAVDRDRTSNKPFISGRHSFPDSQFGIILRRQRLRPMDNSGSKNYAGIPSRFINLTISFEFAGWGSVTSLKLTE</sequence>
<proteinExistence type="predicted"/>
<dbReference type="STRING" id="1095629.A0A0C9WMZ6"/>
<accession>A0A0C9WMZ6</accession>
<dbReference type="Proteomes" id="UP000054477">
    <property type="component" value="Unassembled WGS sequence"/>
</dbReference>
<keyword evidence="2" id="KW-1185">Reference proteome</keyword>
<reference evidence="2" key="2">
    <citation type="submission" date="2015-01" db="EMBL/GenBank/DDBJ databases">
        <title>Evolutionary Origins and Diversification of the Mycorrhizal Mutualists.</title>
        <authorList>
            <consortium name="DOE Joint Genome Institute"/>
            <consortium name="Mycorrhizal Genomics Consortium"/>
            <person name="Kohler A."/>
            <person name="Kuo A."/>
            <person name="Nagy L.G."/>
            <person name="Floudas D."/>
            <person name="Copeland A."/>
            <person name="Barry K.W."/>
            <person name="Cichocki N."/>
            <person name="Veneault-Fourrey C."/>
            <person name="LaButti K."/>
            <person name="Lindquist E.A."/>
            <person name="Lipzen A."/>
            <person name="Lundell T."/>
            <person name="Morin E."/>
            <person name="Murat C."/>
            <person name="Riley R."/>
            <person name="Ohm R."/>
            <person name="Sun H."/>
            <person name="Tunlid A."/>
            <person name="Henrissat B."/>
            <person name="Grigoriev I.V."/>
            <person name="Hibbett D.S."/>
            <person name="Martin F."/>
        </authorList>
    </citation>
    <scope>NUCLEOTIDE SEQUENCE [LARGE SCALE GENOMIC DNA]</scope>
    <source>
        <strain evidence="2">LaAM-08-1</strain>
    </source>
</reference>
<gene>
    <name evidence="1" type="ORF">K443DRAFT_198964</name>
</gene>
<dbReference type="OrthoDB" id="1718410at2759"/>
<protein>
    <submittedName>
        <fullName evidence="1">Uncharacterized protein</fullName>
    </submittedName>
</protein>
<evidence type="ECO:0000313" key="1">
    <source>
        <dbReference type="EMBL" id="KIJ98669.1"/>
    </source>
</evidence>
<dbReference type="HOGENOM" id="CLU_2549154_0_0_1"/>
<dbReference type="AlphaFoldDB" id="A0A0C9WMZ6"/>
<dbReference type="EMBL" id="KN838664">
    <property type="protein sequence ID" value="KIJ98669.1"/>
    <property type="molecule type" value="Genomic_DNA"/>
</dbReference>
<evidence type="ECO:0000313" key="2">
    <source>
        <dbReference type="Proteomes" id="UP000054477"/>
    </source>
</evidence>
<organism evidence="1 2">
    <name type="scientific">Laccaria amethystina LaAM-08-1</name>
    <dbReference type="NCBI Taxonomy" id="1095629"/>
    <lineage>
        <taxon>Eukaryota</taxon>
        <taxon>Fungi</taxon>
        <taxon>Dikarya</taxon>
        <taxon>Basidiomycota</taxon>
        <taxon>Agaricomycotina</taxon>
        <taxon>Agaricomycetes</taxon>
        <taxon>Agaricomycetidae</taxon>
        <taxon>Agaricales</taxon>
        <taxon>Agaricineae</taxon>
        <taxon>Hydnangiaceae</taxon>
        <taxon>Laccaria</taxon>
    </lineage>
</organism>
<name>A0A0C9WMZ6_9AGAR</name>
<feature type="non-terminal residue" evidence="1">
    <location>
        <position position="83"/>
    </location>
</feature>